<comment type="catalytic activity">
    <reaction evidence="6">
        <text>ATP + H2O = ADP + phosphate + H(+)</text>
        <dbReference type="Rhea" id="RHEA:13065"/>
        <dbReference type="ChEBI" id="CHEBI:15377"/>
        <dbReference type="ChEBI" id="CHEBI:15378"/>
        <dbReference type="ChEBI" id="CHEBI:30616"/>
        <dbReference type="ChEBI" id="CHEBI:43474"/>
        <dbReference type="ChEBI" id="CHEBI:456216"/>
        <dbReference type="EC" id="5.6.2.3"/>
    </reaction>
</comment>
<dbReference type="GO" id="GO:0043139">
    <property type="term" value="F:5'-3' DNA helicase activity"/>
    <property type="evidence" value="ECO:0007669"/>
    <property type="project" value="UniProtKB-EC"/>
</dbReference>
<dbReference type="EC" id="5.6.2.3" evidence="5"/>
<evidence type="ECO:0000313" key="9">
    <source>
        <dbReference type="EMBL" id="KGA21536.1"/>
    </source>
</evidence>
<dbReference type="PANTHER" id="PTHR11472:SF34">
    <property type="entry name" value="REGULATOR OF TELOMERE ELONGATION HELICASE 1"/>
    <property type="match status" value="1"/>
</dbReference>
<dbReference type="PROSITE" id="PS51192">
    <property type="entry name" value="HELICASE_ATP_BIND_1"/>
    <property type="match status" value="1"/>
</dbReference>
<dbReference type="SMART" id="SM00487">
    <property type="entry name" value="DEXDc"/>
    <property type="match status" value="1"/>
</dbReference>
<sequence>MSVPRSKINVTEALEIATSALPLSESRPGQKEMAHEVADALAEGKHLIVQAGTGTGKTIAYLVPTIVAGKKTVVTTATKALQDQLANKDLPFLVKELSSYVNRSVTFAILKGRSNYICRQRLAELNGETDKKSRKNDSPTLLEVDEMSQSVRREIELISEWVETTKSGDMAEISWSPSDRAMKAVSVGSDECPGARRCPVGGTCFSEIARFKASEADIVVVNTHLYGLHVASGGQLLPEHEVLIVDEAHGLEDIMSDTVGVSLHAGNFNFFAGIVKRIIADPKVISDIVNIGMMLDEVLSPTHGQRISAPLPLEITAVLAEGRRIVARILDVLRTIETKDDDSNQRKLRAQTLATRLADTIDVALKTDDTYVPYVSGTVDHPKLDIAPLDVGPVLDAGVWQKTTAILTSATVPNKMAERIGLPVSRTRMCNVESPFDYQSNAVLYCAKHLPNPNSPDFTKLMHDELFHLIAAAGGRTLALFTSYRALDLAVEAMRKRLPNTILSQREYQKTQLVKLFTDDETSCLFATSGFFQGIDIPGRTLSLVTIDRIPFPRPDDPLLSARRDAIGDRAFREIDLPRAATLLAQATGRLIRNATDRGVVAVFDPRLGNAGYRRDILESMPPMRKSVDRAEVEEFLKTITR</sequence>
<dbReference type="InterPro" id="IPR045028">
    <property type="entry name" value="DinG/Rad3-like"/>
</dbReference>
<reference evidence="9" key="1">
    <citation type="submission" date="2014-06" db="EMBL/GenBank/DDBJ databases">
        <title>Key roles for freshwater Actinobacteria revealed by deep metagenomic sequencing.</title>
        <authorList>
            <person name="Ghai R."/>
            <person name="Mizuno C.M."/>
            <person name="Picazo A."/>
            <person name="Camacho A."/>
            <person name="Rodriguez-Valera F."/>
        </authorList>
    </citation>
    <scope>NUCLEOTIDE SEQUENCE</scope>
</reference>
<dbReference type="InterPro" id="IPR006555">
    <property type="entry name" value="ATP-dep_Helicase_C"/>
</dbReference>
<evidence type="ECO:0000259" key="8">
    <source>
        <dbReference type="PROSITE" id="PS51193"/>
    </source>
</evidence>
<evidence type="ECO:0000256" key="1">
    <source>
        <dbReference type="ARBA" id="ARBA00001966"/>
    </source>
</evidence>
<evidence type="ECO:0000256" key="6">
    <source>
        <dbReference type="ARBA" id="ARBA00048954"/>
    </source>
</evidence>
<dbReference type="SMART" id="SM00491">
    <property type="entry name" value="HELICc2"/>
    <property type="match status" value="1"/>
</dbReference>
<evidence type="ECO:0000256" key="3">
    <source>
        <dbReference type="ARBA" id="ARBA00022801"/>
    </source>
</evidence>
<evidence type="ECO:0000256" key="5">
    <source>
        <dbReference type="ARBA" id="ARBA00044969"/>
    </source>
</evidence>
<keyword evidence="9" id="KW-0347">Helicase</keyword>
<dbReference type="GO" id="GO:0003676">
    <property type="term" value="F:nucleic acid binding"/>
    <property type="evidence" value="ECO:0007669"/>
    <property type="project" value="InterPro"/>
</dbReference>
<comment type="caution">
    <text evidence="9">The sequence shown here is derived from an EMBL/GenBank/DDBJ whole genome shotgun (WGS) entry which is preliminary data.</text>
</comment>
<gene>
    <name evidence="9" type="ORF">GM51_1820</name>
</gene>
<evidence type="ECO:0000256" key="2">
    <source>
        <dbReference type="ARBA" id="ARBA00022741"/>
    </source>
</evidence>
<keyword evidence="4" id="KW-0067">ATP-binding</keyword>
<organism evidence="9">
    <name type="scientific">freshwater metagenome</name>
    <dbReference type="NCBI Taxonomy" id="449393"/>
    <lineage>
        <taxon>unclassified sequences</taxon>
        <taxon>metagenomes</taxon>
        <taxon>ecological metagenomes</taxon>
    </lineage>
</organism>
<keyword evidence="3" id="KW-0378">Hydrolase</keyword>
<accession>A0A094R3P6</accession>
<dbReference type="InterPro" id="IPR014013">
    <property type="entry name" value="Helic_SF1/SF2_ATP-bd_DinG/Rad3"/>
</dbReference>
<dbReference type="InterPro" id="IPR027417">
    <property type="entry name" value="P-loop_NTPase"/>
</dbReference>
<dbReference type="EMBL" id="JNSL01000005">
    <property type="protein sequence ID" value="KGA21536.1"/>
    <property type="molecule type" value="Genomic_DNA"/>
</dbReference>
<feature type="domain" description="Helicase ATP-binding" evidence="8">
    <location>
        <begin position="16"/>
        <end position="310"/>
    </location>
</feature>
<evidence type="ECO:0000256" key="4">
    <source>
        <dbReference type="ARBA" id="ARBA00022840"/>
    </source>
</evidence>
<dbReference type="InterPro" id="IPR014001">
    <property type="entry name" value="Helicase_ATP-bd"/>
</dbReference>
<dbReference type="Gene3D" id="3.40.50.300">
    <property type="entry name" value="P-loop containing nucleotide triphosphate hydrolases"/>
    <property type="match status" value="2"/>
</dbReference>
<dbReference type="AlphaFoldDB" id="A0A094R3P6"/>
<proteinExistence type="predicted"/>
<dbReference type="InterPro" id="IPR011545">
    <property type="entry name" value="DEAD/DEAH_box_helicase_dom"/>
</dbReference>
<dbReference type="PROSITE" id="PS51193">
    <property type="entry name" value="HELICASE_ATP_BIND_2"/>
    <property type="match status" value="1"/>
</dbReference>
<dbReference type="GO" id="GO:0016818">
    <property type="term" value="F:hydrolase activity, acting on acid anhydrides, in phosphorus-containing anhydrides"/>
    <property type="evidence" value="ECO:0007669"/>
    <property type="project" value="InterPro"/>
</dbReference>
<protein>
    <recommendedName>
        <fullName evidence="5">DNA 5'-3' helicase</fullName>
        <ecNumber evidence="5">5.6.2.3</ecNumber>
    </recommendedName>
</protein>
<dbReference type="GO" id="GO:0006139">
    <property type="term" value="P:nucleobase-containing compound metabolic process"/>
    <property type="evidence" value="ECO:0007669"/>
    <property type="project" value="InterPro"/>
</dbReference>
<name>A0A094R3P6_9ZZZZ</name>
<keyword evidence="2" id="KW-0547">Nucleotide-binding</keyword>
<evidence type="ECO:0000259" key="7">
    <source>
        <dbReference type="PROSITE" id="PS51192"/>
    </source>
</evidence>
<comment type="cofactor">
    <cofactor evidence="1">
        <name>[4Fe-4S] cluster</name>
        <dbReference type="ChEBI" id="CHEBI:49883"/>
    </cofactor>
</comment>
<dbReference type="GO" id="GO:0005524">
    <property type="term" value="F:ATP binding"/>
    <property type="evidence" value="ECO:0007669"/>
    <property type="project" value="UniProtKB-KW"/>
</dbReference>
<feature type="domain" description="Helicase ATP-binding" evidence="7">
    <location>
        <begin position="38"/>
        <end position="262"/>
    </location>
</feature>
<dbReference type="PANTHER" id="PTHR11472">
    <property type="entry name" value="DNA REPAIR DEAD HELICASE RAD3/XP-D SUBFAMILY MEMBER"/>
    <property type="match status" value="1"/>
</dbReference>
<dbReference type="Pfam" id="PF00270">
    <property type="entry name" value="DEAD"/>
    <property type="match status" value="1"/>
</dbReference>
<dbReference type="SUPFAM" id="SSF52540">
    <property type="entry name" value="P-loop containing nucleoside triphosphate hydrolases"/>
    <property type="match status" value="1"/>
</dbReference>
<dbReference type="Pfam" id="PF13307">
    <property type="entry name" value="Helicase_C_2"/>
    <property type="match status" value="1"/>
</dbReference>